<evidence type="ECO:0000256" key="1">
    <source>
        <dbReference type="RuleBase" id="RU363044"/>
    </source>
</evidence>
<dbReference type="Proteomes" id="UP001497644">
    <property type="component" value="Unassembled WGS sequence"/>
</dbReference>
<keyword evidence="1" id="KW-0347">Helicase</keyword>
<keyword evidence="1" id="KW-0233">DNA recombination</keyword>
<dbReference type="Pfam" id="PF05970">
    <property type="entry name" value="PIF1"/>
    <property type="match status" value="1"/>
</dbReference>
<dbReference type="InterPro" id="IPR010285">
    <property type="entry name" value="DNA_helicase_pif1-like_DEAD"/>
</dbReference>
<keyword evidence="1" id="KW-0227">DNA damage</keyword>
<dbReference type="GO" id="GO:0005524">
    <property type="term" value="F:ATP binding"/>
    <property type="evidence" value="ECO:0007669"/>
    <property type="project" value="UniProtKB-KW"/>
</dbReference>
<dbReference type="PANTHER" id="PTHR47642:SF6">
    <property type="entry name" value="ATP-DEPENDENT DNA HELICASE"/>
    <property type="match status" value="1"/>
</dbReference>
<dbReference type="GO" id="GO:0016787">
    <property type="term" value="F:hydrolase activity"/>
    <property type="evidence" value="ECO:0007669"/>
    <property type="project" value="UniProtKB-KW"/>
</dbReference>
<feature type="domain" description="DNA helicase Pif1-like DEAD-box helicase" evidence="2">
    <location>
        <begin position="2"/>
        <end position="154"/>
    </location>
</feature>
<reference evidence="3" key="1">
    <citation type="submission" date="2024-04" db="EMBL/GenBank/DDBJ databases">
        <authorList>
            <consortium name="Molecular Ecology Group"/>
        </authorList>
    </citation>
    <scope>NUCLEOTIDE SEQUENCE</scope>
</reference>
<dbReference type="PANTHER" id="PTHR47642">
    <property type="entry name" value="ATP-DEPENDENT DNA HELICASE"/>
    <property type="match status" value="1"/>
</dbReference>
<name>A0AAV2MY51_9HYME</name>
<dbReference type="GO" id="GO:0000723">
    <property type="term" value="P:telomere maintenance"/>
    <property type="evidence" value="ECO:0007669"/>
    <property type="project" value="InterPro"/>
</dbReference>
<accession>A0AAV2MY51</accession>
<dbReference type="GO" id="GO:0006281">
    <property type="term" value="P:DNA repair"/>
    <property type="evidence" value="ECO:0007669"/>
    <property type="project" value="UniProtKB-KW"/>
</dbReference>
<comment type="catalytic activity">
    <reaction evidence="1">
        <text>ATP + H2O = ADP + phosphate + H(+)</text>
        <dbReference type="Rhea" id="RHEA:13065"/>
        <dbReference type="ChEBI" id="CHEBI:15377"/>
        <dbReference type="ChEBI" id="CHEBI:15378"/>
        <dbReference type="ChEBI" id="CHEBI:30616"/>
        <dbReference type="ChEBI" id="CHEBI:43474"/>
        <dbReference type="ChEBI" id="CHEBI:456216"/>
        <dbReference type="EC" id="5.6.2.3"/>
    </reaction>
</comment>
<evidence type="ECO:0000313" key="3">
    <source>
        <dbReference type="EMBL" id="CAL1671846.1"/>
    </source>
</evidence>
<dbReference type="EC" id="5.6.2.3" evidence="1"/>
<keyword evidence="4" id="KW-1185">Reference proteome</keyword>
<dbReference type="EMBL" id="CAXIPU020000424">
    <property type="protein sequence ID" value="CAL1671846.1"/>
    <property type="molecule type" value="Genomic_DNA"/>
</dbReference>
<evidence type="ECO:0000313" key="4">
    <source>
        <dbReference type="Proteomes" id="UP001497644"/>
    </source>
</evidence>
<comment type="caution">
    <text evidence="3">The sequence shown here is derived from an EMBL/GenBank/DDBJ whole genome shotgun (WGS) entry which is preliminary data.</text>
</comment>
<gene>
    <name evidence="3" type="ORF">LPLAT_LOCUS5266</name>
</gene>
<dbReference type="AlphaFoldDB" id="A0AAV2MY51"/>
<evidence type="ECO:0000259" key="2">
    <source>
        <dbReference type="Pfam" id="PF05970"/>
    </source>
</evidence>
<dbReference type="Gene3D" id="3.40.50.300">
    <property type="entry name" value="P-loop containing nucleotide triphosphate hydrolases"/>
    <property type="match status" value="1"/>
</dbReference>
<dbReference type="GO" id="GO:0006310">
    <property type="term" value="P:DNA recombination"/>
    <property type="evidence" value="ECO:0007669"/>
    <property type="project" value="UniProtKB-KW"/>
</dbReference>
<comment type="similarity">
    <text evidence="1">Belongs to the helicase family.</text>
</comment>
<keyword evidence="1" id="KW-0234">DNA repair</keyword>
<dbReference type="GO" id="GO:0043139">
    <property type="term" value="F:5'-3' DNA helicase activity"/>
    <property type="evidence" value="ECO:0007669"/>
    <property type="project" value="UniProtKB-EC"/>
</dbReference>
<keyword evidence="1" id="KW-0547">Nucleotide-binding</keyword>
<keyword evidence="1" id="KW-0378">Hydrolase</keyword>
<comment type="cofactor">
    <cofactor evidence="1">
        <name>Mg(2+)</name>
        <dbReference type="ChEBI" id="CHEBI:18420"/>
    </cofactor>
</comment>
<dbReference type="InterPro" id="IPR051055">
    <property type="entry name" value="PIF1_helicase"/>
</dbReference>
<dbReference type="SUPFAM" id="SSF52540">
    <property type="entry name" value="P-loop containing nucleoside triphosphate hydrolases"/>
    <property type="match status" value="2"/>
</dbReference>
<protein>
    <recommendedName>
        <fullName evidence="1">ATP-dependent DNA helicase</fullName>
        <ecNumber evidence="1">5.6.2.3</ecNumber>
    </recommendedName>
</protein>
<organism evidence="3 4">
    <name type="scientific">Lasius platythorax</name>
    <dbReference type="NCBI Taxonomy" id="488582"/>
    <lineage>
        <taxon>Eukaryota</taxon>
        <taxon>Metazoa</taxon>
        <taxon>Ecdysozoa</taxon>
        <taxon>Arthropoda</taxon>
        <taxon>Hexapoda</taxon>
        <taxon>Insecta</taxon>
        <taxon>Pterygota</taxon>
        <taxon>Neoptera</taxon>
        <taxon>Endopterygota</taxon>
        <taxon>Hymenoptera</taxon>
        <taxon>Apocrita</taxon>
        <taxon>Aculeata</taxon>
        <taxon>Formicoidea</taxon>
        <taxon>Formicidae</taxon>
        <taxon>Formicinae</taxon>
        <taxon>Lasius</taxon>
        <taxon>Lasius</taxon>
    </lineage>
</organism>
<keyword evidence="1" id="KW-0067">ATP-binding</keyword>
<dbReference type="InterPro" id="IPR027417">
    <property type="entry name" value="P-loop_NTPase"/>
</dbReference>
<sequence length="241" mass="27801">MTALTGVAARLINGRTLHSAFFLAIEKGKPTVYRQLTGRLENARRKWRRIKWLIIDEISMVSYEILRSIHLRLQEFKNNNELFDGVNILLFGDIMQLPPVKGSWCFKQPVCFQGEPHLWRYFGLCELKTNMRQQNDAEFVDLFNNLRVGQINVAQYEMLLNRTYILLINEFADGEAIRIFPTIRLVNSYNNTMIEELAKTQRLYIINALDELREPATYGQKPSAAAIPADPNNTGGLLHTI</sequence>
<proteinExistence type="inferred from homology"/>